<dbReference type="EMBL" id="HBUF01589853">
    <property type="protein sequence ID" value="CAG6772964.1"/>
    <property type="molecule type" value="Transcribed_RNA"/>
</dbReference>
<dbReference type="GO" id="GO:0007165">
    <property type="term" value="P:signal transduction"/>
    <property type="evidence" value="ECO:0007669"/>
    <property type="project" value="InterPro"/>
</dbReference>
<dbReference type="PROSITE" id="PS50898">
    <property type="entry name" value="RBD"/>
    <property type="match status" value="1"/>
</dbReference>
<accession>A0A8D9F099</accession>
<evidence type="ECO:0000259" key="1">
    <source>
        <dbReference type="PROSITE" id="PS50898"/>
    </source>
</evidence>
<dbReference type="InterPro" id="IPR003116">
    <property type="entry name" value="RBD_dom"/>
</dbReference>
<dbReference type="AlphaFoldDB" id="A0A8D9F099"/>
<dbReference type="EMBL" id="HBUF01589852">
    <property type="protein sequence ID" value="CAG6772963.1"/>
    <property type="molecule type" value="Transcribed_RNA"/>
</dbReference>
<protein>
    <recommendedName>
        <fullName evidence="1">RBD domain-containing protein</fullName>
    </recommendedName>
</protein>
<sequence>MEDSNRSLHFDPSSAQPIRRKRITRKISRTLSMVVTRVPSLLNVAKLKELGSRDTLTLKPDKRLRQRNIDITLIAPDKSQRNILARSPQIIQRLIQNICEEFKLESDSCSLRLAGSKASVDPLADVSLLEGDILVIEEAFKLNIGAQDDVVDGHVDGVVPVGHLSGYIPHTGSATVGRQESGTNREDHAAGRSLLFILPE</sequence>
<feature type="domain" description="RBD" evidence="1">
    <location>
        <begin position="69"/>
        <end position="139"/>
    </location>
</feature>
<evidence type="ECO:0000313" key="2">
    <source>
        <dbReference type="EMBL" id="CAG6772963.1"/>
    </source>
</evidence>
<organism evidence="2">
    <name type="scientific">Cacopsylla melanoneura</name>
    <dbReference type="NCBI Taxonomy" id="428564"/>
    <lineage>
        <taxon>Eukaryota</taxon>
        <taxon>Metazoa</taxon>
        <taxon>Ecdysozoa</taxon>
        <taxon>Arthropoda</taxon>
        <taxon>Hexapoda</taxon>
        <taxon>Insecta</taxon>
        <taxon>Pterygota</taxon>
        <taxon>Neoptera</taxon>
        <taxon>Paraneoptera</taxon>
        <taxon>Hemiptera</taxon>
        <taxon>Sternorrhyncha</taxon>
        <taxon>Psylloidea</taxon>
        <taxon>Psyllidae</taxon>
        <taxon>Psyllinae</taxon>
        <taxon>Cacopsylla</taxon>
    </lineage>
</organism>
<reference evidence="2" key="1">
    <citation type="submission" date="2021-05" db="EMBL/GenBank/DDBJ databases">
        <authorList>
            <person name="Alioto T."/>
            <person name="Alioto T."/>
            <person name="Gomez Garrido J."/>
        </authorList>
    </citation>
    <scope>NUCLEOTIDE SEQUENCE</scope>
</reference>
<name>A0A8D9F099_9HEMI</name>
<proteinExistence type="predicted"/>